<dbReference type="InterPro" id="IPR024078">
    <property type="entry name" value="LmbE-like_dom_sf"/>
</dbReference>
<dbReference type="SUPFAM" id="SSF102588">
    <property type="entry name" value="LmbE-like"/>
    <property type="match status" value="1"/>
</dbReference>
<dbReference type="InterPro" id="IPR037171">
    <property type="entry name" value="NagB/RpiA_transferase-like"/>
</dbReference>
<proteinExistence type="predicted"/>
<dbReference type="InterPro" id="IPR018321">
    <property type="entry name" value="Glucosamine6P_isomerase_CS"/>
</dbReference>
<name>A0A7V5PSB6_CALAY</name>
<protein>
    <submittedName>
        <fullName evidence="1">Glucosamine-6-phosphate deaminase</fullName>
    </submittedName>
</protein>
<dbReference type="PANTHER" id="PTHR42892:SF1">
    <property type="entry name" value="GLUCOSAMINE-6-PHOSPHATE ISOMERASE"/>
    <property type="match status" value="1"/>
</dbReference>
<accession>A0A7V5PSB6</accession>
<reference evidence="1" key="1">
    <citation type="journal article" date="2020" name="mSystems">
        <title>Genome- and Community-Level Interaction Insights into Carbon Utilization and Element Cycling Functions of Hydrothermarchaeota in Hydrothermal Sediment.</title>
        <authorList>
            <person name="Zhou Z."/>
            <person name="Liu Y."/>
            <person name="Xu W."/>
            <person name="Pan J."/>
            <person name="Luo Z.H."/>
            <person name="Li M."/>
        </authorList>
    </citation>
    <scope>NUCLEOTIDE SEQUENCE [LARGE SCALE GENOMIC DNA]</scope>
    <source>
        <strain evidence="1">HyVt-527</strain>
    </source>
</reference>
<dbReference type="SUPFAM" id="SSF100950">
    <property type="entry name" value="NagB/RpiA/CoA transferase-like"/>
    <property type="match status" value="1"/>
</dbReference>
<sequence length="785" mass="91109">MVRKANKPRVSRVEQIILEKTNRKLIYPPIEKIGTIVVNNFPTLGLLTAMRFLEWAQQNEGWTISLPTGKTPEHFIKWVTYLLNNWNEKKARSLLEEYGVDPGHKPDMRSFHFIQIDEFYPINSYQHNSFYYYVKKFYIQGFGLDERKALLINPNEIGIRPPDTLDEVWPDHIVDLSLRTRYPKNASEEKQKQVLDAVDQFCTEYETKIRALGGIGFFLGGIGPDGHIGFNVRGSDHYSTTRLTPTNYETQAAAATDLGGIEISRNRLVITIGLQTIVHNPNTTAVIIAAGEAKAKVIKDAIQSEKTNQVPASALQVLPNARFIITQGAAKLLTERRYLHLKETDPLSIEDKFQIVTDLALEKKKRLSDLTKSDFRAIRSSKLLLEREGDNWKAFLEQVEKEYIDRITRTLKIPKNTVFLHTAPHHDDIMLGYLPYLVRLMREGSNRHFFNYLTSGFTAVTNKYMLRQLENAERFLKRPEFQQLLRENYFDPHTIAFRNRDVFQYLDGVAANSQEDMDEGNARRLLRNLVEIFEDDSFDNLKNRIAELKNYFMTQYAGKKDLTYIQQLKGMTREWEADILWGYFGFTCESVIHSRLGFYKGDIFTEEPTIDRDVKPVLETIRRTKPDVITVAFDPEGSGPDTHYKVLQAVSTALKLYQQETGRNDIQVWGYRNVWYRFHPSEATHFVPVTHNTRAILDHAFMNAFGSQREASFPSYEYDGPFSGLAQKIQVNQYQMMKCLLGRDFFYQNPDSRIRSTRGFVFLKIMDLEEFYERSIQLRKSTENL</sequence>
<dbReference type="PROSITE" id="PS01161">
    <property type="entry name" value="GLC_GALNAC_ISOMERASE"/>
    <property type="match status" value="1"/>
</dbReference>
<dbReference type="Proteomes" id="UP000886124">
    <property type="component" value="Unassembled WGS sequence"/>
</dbReference>
<evidence type="ECO:0000313" key="1">
    <source>
        <dbReference type="EMBL" id="HHJ53840.1"/>
    </source>
</evidence>
<dbReference type="Gene3D" id="3.40.50.1360">
    <property type="match status" value="1"/>
</dbReference>
<dbReference type="GO" id="GO:0004342">
    <property type="term" value="F:glucosamine-6-phosphate deaminase activity"/>
    <property type="evidence" value="ECO:0007669"/>
    <property type="project" value="InterPro"/>
</dbReference>
<dbReference type="InterPro" id="IPR052960">
    <property type="entry name" value="GlcN6P_deaminase-like"/>
</dbReference>
<comment type="caution">
    <text evidence="1">The sequence shown here is derived from an EMBL/GenBank/DDBJ whole genome shotgun (WGS) entry which is preliminary data.</text>
</comment>
<dbReference type="EMBL" id="DROD01000733">
    <property type="protein sequence ID" value="HHJ53840.1"/>
    <property type="molecule type" value="Genomic_DNA"/>
</dbReference>
<dbReference type="GO" id="GO:0006044">
    <property type="term" value="P:N-acetylglucosamine metabolic process"/>
    <property type="evidence" value="ECO:0007669"/>
    <property type="project" value="InterPro"/>
</dbReference>
<organism evidence="1">
    <name type="scientific">Caldithrix abyssi</name>
    <dbReference type="NCBI Taxonomy" id="187145"/>
    <lineage>
        <taxon>Bacteria</taxon>
        <taxon>Pseudomonadati</taxon>
        <taxon>Calditrichota</taxon>
        <taxon>Calditrichia</taxon>
        <taxon>Calditrichales</taxon>
        <taxon>Calditrichaceae</taxon>
        <taxon>Caldithrix</taxon>
    </lineage>
</organism>
<dbReference type="PANTHER" id="PTHR42892">
    <property type="entry name" value="GLUCOSAMINE-6-PHOSPHATE DEAMINASE-LIKE PROTEIN BT_0258-RELATED"/>
    <property type="match status" value="1"/>
</dbReference>
<dbReference type="Gene3D" id="3.40.50.10320">
    <property type="entry name" value="LmbE-like"/>
    <property type="match status" value="1"/>
</dbReference>
<gene>
    <name evidence="1" type="ORF">ENJ89_11640</name>
</gene>
<dbReference type="AlphaFoldDB" id="A0A7V5PSB6"/>